<feature type="domain" description="Pyrrolo-quinoline quinone repeat" evidence="1">
    <location>
        <begin position="177"/>
        <end position="396"/>
    </location>
</feature>
<dbReference type="RefSeq" id="WP_047812467.1">
    <property type="nucleotide sequence ID" value="NZ_LECT01000005.1"/>
</dbReference>
<dbReference type="InterPro" id="IPR011047">
    <property type="entry name" value="Quinoprotein_ADH-like_sf"/>
</dbReference>
<dbReference type="Gene3D" id="2.40.128.630">
    <property type="match status" value="1"/>
</dbReference>
<dbReference type="PANTHER" id="PTHR34512">
    <property type="entry name" value="CELL SURFACE PROTEIN"/>
    <property type="match status" value="1"/>
</dbReference>
<evidence type="ECO:0000259" key="1">
    <source>
        <dbReference type="Pfam" id="PF13360"/>
    </source>
</evidence>
<organism evidence="2 3">
    <name type="scientific">Rhodopirellula islandica</name>
    <dbReference type="NCBI Taxonomy" id="595434"/>
    <lineage>
        <taxon>Bacteria</taxon>
        <taxon>Pseudomonadati</taxon>
        <taxon>Planctomycetota</taxon>
        <taxon>Planctomycetia</taxon>
        <taxon>Pirellulales</taxon>
        <taxon>Pirellulaceae</taxon>
        <taxon>Rhodopirellula</taxon>
    </lineage>
</organism>
<accession>A0A0J1BMI8</accession>
<dbReference type="AlphaFoldDB" id="A0A0J1BMI8"/>
<evidence type="ECO:0000313" key="2">
    <source>
        <dbReference type="EMBL" id="KLU07663.1"/>
    </source>
</evidence>
<dbReference type="Proteomes" id="UP000036367">
    <property type="component" value="Unassembled WGS sequence"/>
</dbReference>
<dbReference type="PATRIC" id="fig|595434.4.peg.326"/>
<proteinExistence type="predicted"/>
<comment type="caution">
    <text evidence="2">The sequence shown here is derived from an EMBL/GenBank/DDBJ whole genome shotgun (WGS) entry which is preliminary data.</text>
</comment>
<keyword evidence="2" id="KW-0418">Kinase</keyword>
<dbReference type="GO" id="GO:0004674">
    <property type="term" value="F:protein serine/threonine kinase activity"/>
    <property type="evidence" value="ECO:0007669"/>
    <property type="project" value="UniProtKB-KW"/>
</dbReference>
<dbReference type="OrthoDB" id="244732at2"/>
<protein>
    <submittedName>
        <fullName evidence="2">Serine/threonine protein kinase afsK</fullName>
    </submittedName>
</protein>
<dbReference type="EMBL" id="LECT01000005">
    <property type="protein sequence ID" value="KLU07663.1"/>
    <property type="molecule type" value="Genomic_DNA"/>
</dbReference>
<name>A0A0J1BMI8_RHOIS</name>
<dbReference type="Pfam" id="PF13360">
    <property type="entry name" value="PQQ_2"/>
    <property type="match status" value="1"/>
</dbReference>
<dbReference type="SUPFAM" id="SSF50998">
    <property type="entry name" value="Quinoprotein alcohol dehydrogenase-like"/>
    <property type="match status" value="1"/>
</dbReference>
<reference evidence="2" key="1">
    <citation type="submission" date="2015-05" db="EMBL/GenBank/DDBJ databases">
        <title>Permanent draft genome of Rhodopirellula islandicus K833.</title>
        <authorList>
            <person name="Kizina J."/>
            <person name="Richter M."/>
            <person name="Glockner F.O."/>
            <person name="Harder J."/>
        </authorList>
    </citation>
    <scope>NUCLEOTIDE SEQUENCE [LARGE SCALE GENOMIC DNA]</scope>
    <source>
        <strain evidence="2">K833</strain>
    </source>
</reference>
<keyword evidence="2" id="KW-0808">Transferase</keyword>
<keyword evidence="2" id="KW-0723">Serine/threonine-protein kinase</keyword>
<dbReference type="PANTHER" id="PTHR34512:SF30">
    <property type="entry name" value="OUTER MEMBRANE PROTEIN ASSEMBLY FACTOR BAMB"/>
    <property type="match status" value="1"/>
</dbReference>
<dbReference type="InterPro" id="IPR015943">
    <property type="entry name" value="WD40/YVTN_repeat-like_dom_sf"/>
</dbReference>
<dbReference type="InterPro" id="IPR002372">
    <property type="entry name" value="PQQ_rpt_dom"/>
</dbReference>
<dbReference type="Gene3D" id="2.130.10.10">
    <property type="entry name" value="YVTN repeat-like/Quinoprotein amine dehydrogenase"/>
    <property type="match status" value="1"/>
</dbReference>
<sequence length="468" mass="51509">MVRFCCPADLSRPSRRLTRSLRSALRRRALSSAAFAIVLASIPSITSADSWPQFRGPRGDGIVTEGNPPVEFGEDNNRTWKTELAGKAWSSPVIADGTIWLTSAVEIIPSEEERLELLKKTENTERQFKQLAIAKSIELKVFAVDFETGELKQTIELATIEQPDAIHSLNSYASPTPVIDGERLICHFGTFGTFCLDRASGELIWQRTLPLKHAVGPGSSPIIHNEKVILIQDGMERQYVIALNAKTGSTEWETNRPPMDAPTGDQKKAYCTPIAITDSNGREQLLCMGSQWMVSYNSETGEEFWRLYHGKGFSVVPRPIFDGEAVYFATGFGKPQLWAARVDGTGDVTESHVLWAVKKSIPAKPSPVLVDGLIYLVDDNGVASCIDREDGSNVWSKRLGGKFSASPILAAGRIYFCNHSGEVFVIKPGTECDIKVTNQVEGQIMASPAVIGDALILRTDTALYRFDR</sequence>
<keyword evidence="3" id="KW-1185">Reference proteome</keyword>
<gene>
    <name evidence="2" type="ORF">RISK_000340</name>
</gene>
<dbReference type="STRING" id="595434.RISK_000340"/>
<evidence type="ECO:0000313" key="3">
    <source>
        <dbReference type="Proteomes" id="UP000036367"/>
    </source>
</evidence>